<evidence type="ECO:0000313" key="2">
    <source>
        <dbReference type="EMBL" id="EHH16371.1"/>
    </source>
</evidence>
<gene>
    <name evidence="2" type="ORF">EGK_11643</name>
</gene>
<organism evidence="2">
    <name type="scientific">Macaca mulatta</name>
    <name type="common">Rhesus macaque</name>
    <dbReference type="NCBI Taxonomy" id="9544"/>
    <lineage>
        <taxon>Eukaryota</taxon>
        <taxon>Metazoa</taxon>
        <taxon>Chordata</taxon>
        <taxon>Craniata</taxon>
        <taxon>Vertebrata</taxon>
        <taxon>Euteleostomi</taxon>
        <taxon>Mammalia</taxon>
        <taxon>Eutheria</taxon>
        <taxon>Euarchontoglires</taxon>
        <taxon>Primates</taxon>
        <taxon>Haplorrhini</taxon>
        <taxon>Catarrhini</taxon>
        <taxon>Cercopithecidae</taxon>
        <taxon>Cercopithecinae</taxon>
        <taxon>Macaca</taxon>
    </lineage>
</organism>
<evidence type="ECO:0008006" key="3">
    <source>
        <dbReference type="Google" id="ProtNLM"/>
    </source>
</evidence>
<dbReference type="GO" id="GO:0042138">
    <property type="term" value="P:meiotic DNA double-strand break formation"/>
    <property type="evidence" value="ECO:0007669"/>
    <property type="project" value="InterPro"/>
</dbReference>
<accession>G7MIM9</accession>
<dbReference type="Pfam" id="PF15771">
    <property type="entry name" value="IHO1"/>
    <property type="match status" value="1"/>
</dbReference>
<dbReference type="PANTHER" id="PTHR35662:SF1">
    <property type="entry name" value="INTERACTOR OF HORMAD1 PROTEIN 1"/>
    <property type="match status" value="1"/>
</dbReference>
<dbReference type="InterPro" id="IPR031529">
    <property type="entry name" value="IHO1"/>
</dbReference>
<dbReference type="GO" id="GO:0006310">
    <property type="term" value="P:DNA recombination"/>
    <property type="evidence" value="ECO:0007669"/>
    <property type="project" value="InterPro"/>
</dbReference>
<dbReference type="AlphaFoldDB" id="G7MIM9"/>
<dbReference type="Proteomes" id="UP000013456">
    <property type="component" value="Chromosome 2"/>
</dbReference>
<feature type="compositionally biased region" description="Basic and acidic residues" evidence="1">
    <location>
        <begin position="513"/>
        <end position="527"/>
    </location>
</feature>
<reference evidence="2" key="1">
    <citation type="journal article" date="2011" name="Nat. Biotechnol.">
        <title>Genome sequencing and comparison of two nonhuman primate animal models, the cynomolgus and Chinese rhesus macaques.</title>
        <authorList>
            <person name="Yan G."/>
            <person name="Zhang G."/>
            <person name="Fang X."/>
            <person name="Zhang Y."/>
            <person name="Li C."/>
            <person name="Ling F."/>
            <person name="Cooper D.N."/>
            <person name="Li Q."/>
            <person name="Li Y."/>
            <person name="van Gool A.J."/>
            <person name="Du H."/>
            <person name="Chen J."/>
            <person name="Chen R."/>
            <person name="Zhang P."/>
            <person name="Huang Z."/>
            <person name="Thompson J.R."/>
            <person name="Meng Y."/>
            <person name="Bai Y."/>
            <person name="Wang J."/>
            <person name="Zhuo M."/>
            <person name="Wang T."/>
            <person name="Huang Y."/>
            <person name="Wei L."/>
            <person name="Li J."/>
            <person name="Wang Z."/>
            <person name="Hu H."/>
            <person name="Yang P."/>
            <person name="Le L."/>
            <person name="Stenson P.D."/>
            <person name="Li B."/>
            <person name="Liu X."/>
            <person name="Ball E.V."/>
            <person name="An N."/>
            <person name="Huang Q."/>
            <person name="Zhang Y."/>
            <person name="Fan W."/>
            <person name="Zhang X."/>
            <person name="Li Y."/>
            <person name="Wang W."/>
            <person name="Katze M.G."/>
            <person name="Su B."/>
            <person name="Nielsen R."/>
            <person name="Yang H."/>
            <person name="Wang J."/>
            <person name="Wang X."/>
            <person name="Wang J."/>
        </authorList>
    </citation>
    <scope>NUCLEOTIDE SEQUENCE [LARGE SCALE GENOMIC DNA]</scope>
    <source>
        <strain evidence="2">CR-5</strain>
    </source>
</reference>
<feature type="region of interest" description="Disordered" evidence="1">
    <location>
        <begin position="513"/>
        <end position="548"/>
    </location>
</feature>
<dbReference type="PANTHER" id="PTHR35662">
    <property type="entry name" value="INTERACTOR OF HORMAD1 PROTEIN 1"/>
    <property type="match status" value="1"/>
</dbReference>
<feature type="compositionally biased region" description="Basic residues" evidence="1">
    <location>
        <begin position="528"/>
        <end position="546"/>
    </location>
</feature>
<name>G7MIM9_MACMU</name>
<evidence type="ECO:0000256" key="1">
    <source>
        <dbReference type="SAM" id="MobiDB-lite"/>
    </source>
</evidence>
<protein>
    <recommendedName>
        <fullName evidence="3">Interactor of HORMAD1 1</fullName>
    </recommendedName>
</protein>
<dbReference type="EMBL" id="CM001254">
    <property type="protein sequence ID" value="EHH16371.1"/>
    <property type="molecule type" value="Genomic_DNA"/>
</dbReference>
<sequence>MGKDFMTKTTKAMATKAKIDKWDLTKLKNCTAKEIIIMQPAMPELLPVWVLGLTDFRNEAVDLHGTHSRINVYPPVTFYILNYIIVWNKKLSNWNNNQNDYSSLSDSQFLFGSQFCPENSETLSAPLDFGAHLRHSKQSQQNSLEGEPSIFTKYQTKPQLFGGDIKDGGLFPPPLSVGKSKGLLEQFEEKKKRAKDKYDSETLYNFVSNVRESIHRTSVEKSEEHLSLRSQSILDSLETVAKTCECLVFEVSAEGTVQETVQAQNDLVFEAVQDKGNMEQAILEMKKRSEARQAEFIEMKSNLKHLEVLVAQQSQEFQQLCEQLGQLNVPSVLAELKRLISVPPVPGHVKDSASQTSPPLAQSLNLTGQEKYNFEKPVLWQAQALPAAWNPGMGSLQPGEFGVWGEGAKNDALQEEAALPAFGSHERNRHVKDKAVQTNCKNWAVTKTDAKNCGSSIQGHKIPSDRDLVSQGASQLTSLEINNFSTSIKNACQKYQAQSMFLCDPREHLVTKQKDRTEEMQGKDKKQQPRKAHRAHRGRLLARKQKQIPNQTSKFNSKYQSPQPAISVPQRPFLGQQEPHAQPLHLQYPRSPRKPVFPILGGTVMPNKTARAVQGRLLQFSRCSSQDNRLLSSSSQGDHQMSWFSDLNLGCSETPLCKEAGKNLLYDLGFDSSDDDGF</sequence>
<proteinExistence type="predicted"/>